<sequence>MTETTGGGFKRSISVIVLVHVLAWTVIGLVLFVYQPLSLNIVVPIQLWIKQAIVLTLVITTYYINANVFVPRFLLQNRMRDFFILLVLLTGTVIFISTFVDPLLHIPEVMDKAFHHHGPPRGRPGDHRKDFPFFMLMLTSLVLGISTSISAVQKWQKDQQLRQDLEQEKTTSELSFLKAQINPHFFFNTLNNIYALTAIDVVQSREAIHKLSRMMRYLLYETQHGTTLLSKEIGFVHDYIDLMQLRLTDKVTLKFSYPSDLKDVQIAPMLFLPFVENAFKHGISATLPSYIAIVIEQKEDELCMDVTNTIFEDQQLSMEGNSGIGLANTRRRLDLMYPGKYKLIIERSTNQHYMVKLKLNLA</sequence>
<keyword evidence="1" id="KW-1133">Transmembrane helix</keyword>
<protein>
    <submittedName>
        <fullName evidence="3">Sensor histidine kinase</fullName>
    </submittedName>
</protein>
<accession>A0A965ZIY0</accession>
<feature type="domain" description="Signal transduction histidine kinase internal region" evidence="2">
    <location>
        <begin position="173"/>
        <end position="250"/>
    </location>
</feature>
<reference evidence="3" key="2">
    <citation type="submission" date="2020-10" db="EMBL/GenBank/DDBJ databases">
        <title>Mucilaginibacter sp. nov., isolated from soil.</title>
        <authorList>
            <person name="Jeon C.O."/>
        </authorList>
    </citation>
    <scope>NUCLEOTIDE SEQUENCE</scope>
    <source>
        <strain evidence="3">R11</strain>
    </source>
</reference>
<reference evidence="3" key="1">
    <citation type="submission" date="2020-01" db="EMBL/GenBank/DDBJ databases">
        <authorList>
            <person name="Seo Y.L."/>
        </authorList>
    </citation>
    <scope>NUCLEOTIDE SEQUENCE</scope>
    <source>
        <strain evidence="3">R11</strain>
    </source>
</reference>
<evidence type="ECO:0000313" key="4">
    <source>
        <dbReference type="Proteomes" id="UP000638732"/>
    </source>
</evidence>
<keyword evidence="3" id="KW-0418">Kinase</keyword>
<evidence type="ECO:0000256" key="1">
    <source>
        <dbReference type="SAM" id="Phobius"/>
    </source>
</evidence>
<evidence type="ECO:0000313" key="3">
    <source>
        <dbReference type="EMBL" id="NCD70814.1"/>
    </source>
</evidence>
<dbReference type="PANTHER" id="PTHR34220:SF7">
    <property type="entry name" value="SENSOR HISTIDINE KINASE YPDA"/>
    <property type="match status" value="1"/>
</dbReference>
<dbReference type="InterPro" id="IPR050640">
    <property type="entry name" value="Bact_2-comp_sensor_kinase"/>
</dbReference>
<dbReference type="EMBL" id="WWEO01000043">
    <property type="protein sequence ID" value="NCD70814.1"/>
    <property type="molecule type" value="Genomic_DNA"/>
</dbReference>
<dbReference type="PANTHER" id="PTHR34220">
    <property type="entry name" value="SENSOR HISTIDINE KINASE YPDA"/>
    <property type="match status" value="1"/>
</dbReference>
<name>A0A965ZIY0_9SPHI</name>
<dbReference type="GO" id="GO:0016020">
    <property type="term" value="C:membrane"/>
    <property type="evidence" value="ECO:0007669"/>
    <property type="project" value="InterPro"/>
</dbReference>
<dbReference type="Gene3D" id="3.30.565.10">
    <property type="entry name" value="Histidine kinase-like ATPase, C-terminal domain"/>
    <property type="match status" value="1"/>
</dbReference>
<dbReference type="GO" id="GO:0000155">
    <property type="term" value="F:phosphorelay sensor kinase activity"/>
    <property type="evidence" value="ECO:0007669"/>
    <property type="project" value="InterPro"/>
</dbReference>
<feature type="transmembrane region" description="Helical" evidence="1">
    <location>
        <begin position="47"/>
        <end position="70"/>
    </location>
</feature>
<feature type="transmembrane region" description="Helical" evidence="1">
    <location>
        <begin position="131"/>
        <end position="152"/>
    </location>
</feature>
<feature type="transmembrane region" description="Helical" evidence="1">
    <location>
        <begin position="82"/>
        <end position="100"/>
    </location>
</feature>
<dbReference type="RefSeq" id="WP_166586765.1">
    <property type="nucleotide sequence ID" value="NZ_WWEO01000043.1"/>
</dbReference>
<evidence type="ECO:0000259" key="2">
    <source>
        <dbReference type="Pfam" id="PF06580"/>
    </source>
</evidence>
<dbReference type="InterPro" id="IPR010559">
    <property type="entry name" value="Sig_transdc_His_kin_internal"/>
</dbReference>
<comment type="caution">
    <text evidence="3">The sequence shown here is derived from an EMBL/GenBank/DDBJ whole genome shotgun (WGS) entry which is preliminary data.</text>
</comment>
<keyword evidence="4" id="KW-1185">Reference proteome</keyword>
<dbReference type="InterPro" id="IPR036890">
    <property type="entry name" value="HATPase_C_sf"/>
</dbReference>
<dbReference type="SUPFAM" id="SSF55874">
    <property type="entry name" value="ATPase domain of HSP90 chaperone/DNA topoisomerase II/histidine kinase"/>
    <property type="match status" value="1"/>
</dbReference>
<proteinExistence type="predicted"/>
<dbReference type="Proteomes" id="UP000638732">
    <property type="component" value="Unassembled WGS sequence"/>
</dbReference>
<keyword evidence="3" id="KW-0808">Transferase</keyword>
<dbReference type="AlphaFoldDB" id="A0A965ZIY0"/>
<organism evidence="3 4">
    <name type="scientific">Mucilaginibacter agri</name>
    <dbReference type="NCBI Taxonomy" id="2695265"/>
    <lineage>
        <taxon>Bacteria</taxon>
        <taxon>Pseudomonadati</taxon>
        <taxon>Bacteroidota</taxon>
        <taxon>Sphingobacteriia</taxon>
        <taxon>Sphingobacteriales</taxon>
        <taxon>Sphingobacteriaceae</taxon>
        <taxon>Mucilaginibacter</taxon>
    </lineage>
</organism>
<dbReference type="Pfam" id="PF06580">
    <property type="entry name" value="His_kinase"/>
    <property type="match status" value="1"/>
</dbReference>
<keyword evidence="1" id="KW-0812">Transmembrane</keyword>
<feature type="transmembrane region" description="Helical" evidence="1">
    <location>
        <begin position="12"/>
        <end position="35"/>
    </location>
</feature>
<gene>
    <name evidence="3" type="ORF">GSY63_15725</name>
</gene>
<keyword evidence="1" id="KW-0472">Membrane</keyword>